<comment type="caution">
    <text evidence="9">The sequence shown here is derived from an EMBL/GenBank/DDBJ whole genome shotgun (WGS) entry which is preliminary data.</text>
</comment>
<dbReference type="PANTHER" id="PTHR13604">
    <property type="entry name" value="DC12-RELATED"/>
    <property type="match status" value="1"/>
</dbReference>
<dbReference type="Proteomes" id="UP000708298">
    <property type="component" value="Unassembled WGS sequence"/>
</dbReference>
<dbReference type="GO" id="GO:0006508">
    <property type="term" value="P:proteolysis"/>
    <property type="evidence" value="ECO:0007669"/>
    <property type="project" value="UniProtKB-KW"/>
</dbReference>
<accession>A0A963YY51</accession>
<evidence type="ECO:0000256" key="7">
    <source>
        <dbReference type="ARBA" id="ARBA00023239"/>
    </source>
</evidence>
<proteinExistence type="inferred from homology"/>
<dbReference type="InterPro" id="IPR003738">
    <property type="entry name" value="SRAP"/>
</dbReference>
<dbReference type="GO" id="GO:0008233">
    <property type="term" value="F:peptidase activity"/>
    <property type="evidence" value="ECO:0007669"/>
    <property type="project" value="UniProtKB-KW"/>
</dbReference>
<name>A0A963YY51_9PROT</name>
<evidence type="ECO:0000256" key="5">
    <source>
        <dbReference type="ARBA" id="ARBA00023124"/>
    </source>
</evidence>
<comment type="similarity">
    <text evidence="1 8">Belongs to the SOS response-associated peptidase family.</text>
</comment>
<reference evidence="9" key="2">
    <citation type="submission" date="2021-01" db="EMBL/GenBank/DDBJ databases">
        <authorList>
            <person name="Mieszkin S."/>
            <person name="Pouder E."/>
            <person name="Alain K."/>
        </authorList>
    </citation>
    <scope>NUCLEOTIDE SEQUENCE</scope>
    <source>
        <strain evidence="9">HW T2.11</strain>
    </source>
</reference>
<evidence type="ECO:0000256" key="1">
    <source>
        <dbReference type="ARBA" id="ARBA00008136"/>
    </source>
</evidence>
<evidence type="ECO:0000256" key="6">
    <source>
        <dbReference type="ARBA" id="ARBA00023125"/>
    </source>
</evidence>
<protein>
    <recommendedName>
        <fullName evidence="8">Abasic site processing protein</fullName>
        <ecNumber evidence="8">3.4.-.-</ecNumber>
    </recommendedName>
</protein>
<evidence type="ECO:0000256" key="4">
    <source>
        <dbReference type="ARBA" id="ARBA00022801"/>
    </source>
</evidence>
<evidence type="ECO:0000256" key="2">
    <source>
        <dbReference type="ARBA" id="ARBA00022670"/>
    </source>
</evidence>
<dbReference type="PANTHER" id="PTHR13604:SF0">
    <property type="entry name" value="ABASIC SITE PROCESSING PROTEIN HMCES"/>
    <property type="match status" value="1"/>
</dbReference>
<gene>
    <name evidence="9" type="ORF">ASILVAE211_24995</name>
</gene>
<keyword evidence="4 8" id="KW-0378">Hydrolase</keyword>
<dbReference type="InterPro" id="IPR036590">
    <property type="entry name" value="SRAP-like"/>
</dbReference>
<keyword evidence="3" id="KW-0227">DNA damage</keyword>
<evidence type="ECO:0000313" key="9">
    <source>
        <dbReference type="EMBL" id="MCB8878457.1"/>
    </source>
</evidence>
<keyword evidence="2 8" id="KW-0645">Protease</keyword>
<dbReference type="AlphaFoldDB" id="A0A963YY51"/>
<dbReference type="EMBL" id="JAESVB010000037">
    <property type="protein sequence ID" value="MCB8878457.1"/>
    <property type="molecule type" value="Genomic_DNA"/>
</dbReference>
<dbReference type="Gene3D" id="3.90.1680.10">
    <property type="entry name" value="SOS response associated peptidase-like"/>
    <property type="match status" value="1"/>
</dbReference>
<dbReference type="Pfam" id="PF02586">
    <property type="entry name" value="SRAP"/>
    <property type="match status" value="1"/>
</dbReference>
<organism evidence="9 10">
    <name type="scientific">Acidisoma silvae</name>
    <dbReference type="NCBI Taxonomy" id="2802396"/>
    <lineage>
        <taxon>Bacteria</taxon>
        <taxon>Pseudomonadati</taxon>
        <taxon>Pseudomonadota</taxon>
        <taxon>Alphaproteobacteria</taxon>
        <taxon>Acetobacterales</taxon>
        <taxon>Acidocellaceae</taxon>
        <taxon>Acidisoma</taxon>
    </lineage>
</organism>
<dbReference type="GO" id="GO:0016829">
    <property type="term" value="F:lyase activity"/>
    <property type="evidence" value="ECO:0007669"/>
    <property type="project" value="UniProtKB-KW"/>
</dbReference>
<sequence length="232" mass="25517">MCGRYASFRSAEAIKALFRTVNSLPEGARPSWNIAPSQPALVVRRHPETGARHLDQLSWGLVPHWTKDLTAARRPANAWSETIATAAMFRSAFASRRCLVPADAWYEWQATAAGKQPYAFARTDHEPGALAGIWEGWKAEKTGKVLRTFWVITTGANPLAAAVHDRMPVVVAPEDWPLWLGEAEGDTGSLLHPMREDLLETWPTGTAVNKVANNGPKLLVDTASVDHLHPSR</sequence>
<keyword evidence="6" id="KW-0238">DNA-binding</keyword>
<evidence type="ECO:0000256" key="8">
    <source>
        <dbReference type="RuleBase" id="RU364100"/>
    </source>
</evidence>
<keyword evidence="5" id="KW-0190">Covalent protein-DNA linkage</keyword>
<keyword evidence="10" id="KW-1185">Reference proteome</keyword>
<evidence type="ECO:0000256" key="3">
    <source>
        <dbReference type="ARBA" id="ARBA00022763"/>
    </source>
</evidence>
<reference evidence="9" key="1">
    <citation type="journal article" date="2021" name="Microorganisms">
        <title>Acidisoma silvae sp. nov. and Acidisomacellulosilytica sp. nov., Two Acidophilic Bacteria Isolated from Decaying Wood, Hydrolyzing Cellulose and Producing Poly-3-hydroxybutyrate.</title>
        <authorList>
            <person name="Mieszkin S."/>
            <person name="Pouder E."/>
            <person name="Uroz S."/>
            <person name="Simon-Colin C."/>
            <person name="Alain K."/>
        </authorList>
    </citation>
    <scope>NUCLEOTIDE SEQUENCE</scope>
    <source>
        <strain evidence="9">HW T2.11</strain>
    </source>
</reference>
<dbReference type="EC" id="3.4.-.-" evidence="8"/>
<evidence type="ECO:0000313" key="10">
    <source>
        <dbReference type="Proteomes" id="UP000708298"/>
    </source>
</evidence>
<dbReference type="GO" id="GO:0106300">
    <property type="term" value="P:protein-DNA covalent cross-linking repair"/>
    <property type="evidence" value="ECO:0007669"/>
    <property type="project" value="InterPro"/>
</dbReference>
<dbReference type="SUPFAM" id="SSF143081">
    <property type="entry name" value="BB1717-like"/>
    <property type="match status" value="1"/>
</dbReference>
<dbReference type="GO" id="GO:0003697">
    <property type="term" value="F:single-stranded DNA binding"/>
    <property type="evidence" value="ECO:0007669"/>
    <property type="project" value="InterPro"/>
</dbReference>
<dbReference type="RefSeq" id="WP_227324101.1">
    <property type="nucleotide sequence ID" value="NZ_JAESVB010000037.1"/>
</dbReference>
<keyword evidence="7" id="KW-0456">Lyase</keyword>